<keyword evidence="2" id="KW-1185">Reference proteome</keyword>
<comment type="caution">
    <text evidence="1">The sequence shown here is derived from an EMBL/GenBank/DDBJ whole genome shotgun (WGS) entry which is preliminary data.</text>
</comment>
<evidence type="ECO:0000313" key="1">
    <source>
        <dbReference type="EMBL" id="KAK0454228.1"/>
    </source>
</evidence>
<reference evidence="1" key="1">
    <citation type="submission" date="2023-06" db="EMBL/GenBank/DDBJ databases">
        <authorList>
            <consortium name="Lawrence Berkeley National Laboratory"/>
            <person name="Ahrendt S."/>
            <person name="Sahu N."/>
            <person name="Indic B."/>
            <person name="Wong-Bajracharya J."/>
            <person name="Merenyi Z."/>
            <person name="Ke H.-M."/>
            <person name="Monk M."/>
            <person name="Kocsube S."/>
            <person name="Drula E."/>
            <person name="Lipzen A."/>
            <person name="Balint B."/>
            <person name="Henrissat B."/>
            <person name="Andreopoulos B."/>
            <person name="Martin F.M."/>
            <person name="Harder C.B."/>
            <person name="Rigling D."/>
            <person name="Ford K.L."/>
            <person name="Foster G.D."/>
            <person name="Pangilinan J."/>
            <person name="Papanicolaou A."/>
            <person name="Barry K."/>
            <person name="LaButti K."/>
            <person name="Viragh M."/>
            <person name="Koriabine M."/>
            <person name="Yan M."/>
            <person name="Riley R."/>
            <person name="Champramary S."/>
            <person name="Plett K.L."/>
            <person name="Tsai I.J."/>
            <person name="Slot J."/>
            <person name="Sipos G."/>
            <person name="Plett J."/>
            <person name="Nagy L.G."/>
            <person name="Grigoriev I.V."/>
        </authorList>
    </citation>
    <scope>NUCLEOTIDE SEQUENCE</scope>
    <source>
        <strain evidence="1">CCBAS 213</strain>
    </source>
</reference>
<accession>A0AA39K8L2</accession>
<name>A0AA39K8L2_ARMTA</name>
<proteinExistence type="predicted"/>
<evidence type="ECO:0000313" key="2">
    <source>
        <dbReference type="Proteomes" id="UP001175211"/>
    </source>
</evidence>
<sequence>MERMIEAIRNLIQMAAPSISVQIAEYAYPSNTTGKIYSLPQELINAIIDEIHSDPDPKTARRTLKSCGLISRIFLRRTREHLFRHITIRSIPECQELLALSQVHSFTTSLTIIFQSRRPHVRGYEMISTLTELPSLIDALHNLNTIKLCGMDWKSVSQRFIDSLASSSFMSITLMHTHFPDSNAFYSFLSHSPNLRQLSCFKTTIDSSDRPPFRANFDVSHRPRITELSLREMNQITAMLSTPALSPVNLSGLRVLDVFLEEVGQFDQAHRLMNLTAHSLEVLRVSQLLTRPADRSQYFPIDRLKSIMIETCDSCLVVFNWWIEHFEKYPAMQCSSMHLFVCVLTNPVRTLADYAGWKRLDIALSRTSIRSLQVVVTLVATSNTILASEHSAMKSAVEENLPILMSRGIVRVHVDFYKKHNSCRRKFPSRLRDDVERYLASE</sequence>
<dbReference type="EMBL" id="JAUEPS010000027">
    <property type="protein sequence ID" value="KAK0454228.1"/>
    <property type="molecule type" value="Genomic_DNA"/>
</dbReference>
<gene>
    <name evidence="1" type="ORF">EV420DRAFT_606008</name>
</gene>
<dbReference type="Proteomes" id="UP001175211">
    <property type="component" value="Unassembled WGS sequence"/>
</dbReference>
<dbReference type="GeneID" id="85366326"/>
<dbReference type="RefSeq" id="XP_060328616.1">
    <property type="nucleotide sequence ID" value="XM_060482778.1"/>
</dbReference>
<organism evidence="1 2">
    <name type="scientific">Armillaria tabescens</name>
    <name type="common">Ringless honey mushroom</name>
    <name type="synonym">Agaricus tabescens</name>
    <dbReference type="NCBI Taxonomy" id="1929756"/>
    <lineage>
        <taxon>Eukaryota</taxon>
        <taxon>Fungi</taxon>
        <taxon>Dikarya</taxon>
        <taxon>Basidiomycota</taxon>
        <taxon>Agaricomycotina</taxon>
        <taxon>Agaricomycetes</taxon>
        <taxon>Agaricomycetidae</taxon>
        <taxon>Agaricales</taxon>
        <taxon>Marasmiineae</taxon>
        <taxon>Physalacriaceae</taxon>
        <taxon>Desarmillaria</taxon>
    </lineage>
</organism>
<protein>
    <submittedName>
        <fullName evidence="1">Uncharacterized protein</fullName>
    </submittedName>
</protein>
<dbReference type="AlphaFoldDB" id="A0AA39K8L2"/>